<dbReference type="InParanoid" id="W4JQ22"/>
<proteinExistence type="predicted"/>
<dbReference type="AlphaFoldDB" id="W4JQ22"/>
<evidence type="ECO:0000313" key="1">
    <source>
        <dbReference type="EMBL" id="ETW75569.1"/>
    </source>
</evidence>
<gene>
    <name evidence="1" type="ORF">HETIRDRAFT_330930</name>
</gene>
<dbReference type="RefSeq" id="XP_009552968.1">
    <property type="nucleotide sequence ID" value="XM_009554673.1"/>
</dbReference>
<dbReference type="OrthoDB" id="2689682at2759"/>
<sequence length="388" mass="42508">MVEATRIAKDVLHMSVPTAPFKLSPLHCKKAELEGGIDGEDSEVFVGEGTEDELETHEAADDLALVDMDDSMALASADAARESVLYDACDELSKTVETLPTLEASPSPIFPLQSAAAGTDGTPLSSSIIAQVRSQRTIMLDPKFQRSIEDTEKEIEGAASRAKKMTISEASHRVRLAQDTDLELRKPKTDRELHWQETAKRVLLVLSSDVVPNLAAKNVNAIHTLRKGCYVVMKNKTPSGGRFYVGEILDIYMQGASSRHGSIDVAVSTAGFSYLSLRVYLPIALNHGLFTETALDEAESDWEPSSTISIRTFFFSCLDNRTELHTHAKASHMIYNLGPKALVGDERDSMRLTPIAGSRWKALTHDKVKKLIHALPKLLIPGSQMPAR</sequence>
<dbReference type="KEGG" id="hir:HETIRDRAFT_330930"/>
<reference evidence="1 2" key="1">
    <citation type="journal article" date="2012" name="New Phytol.">
        <title>Insight into trade-off between wood decay and parasitism from the genome of a fungal forest pathogen.</title>
        <authorList>
            <person name="Olson A."/>
            <person name="Aerts A."/>
            <person name="Asiegbu F."/>
            <person name="Belbahri L."/>
            <person name="Bouzid O."/>
            <person name="Broberg A."/>
            <person name="Canback B."/>
            <person name="Coutinho P.M."/>
            <person name="Cullen D."/>
            <person name="Dalman K."/>
            <person name="Deflorio G."/>
            <person name="van Diepen L.T."/>
            <person name="Dunand C."/>
            <person name="Duplessis S."/>
            <person name="Durling M."/>
            <person name="Gonthier P."/>
            <person name="Grimwood J."/>
            <person name="Fossdal C.G."/>
            <person name="Hansson D."/>
            <person name="Henrissat B."/>
            <person name="Hietala A."/>
            <person name="Himmelstrand K."/>
            <person name="Hoffmeister D."/>
            <person name="Hogberg N."/>
            <person name="James T.Y."/>
            <person name="Karlsson M."/>
            <person name="Kohler A."/>
            <person name="Kues U."/>
            <person name="Lee Y.H."/>
            <person name="Lin Y.C."/>
            <person name="Lind M."/>
            <person name="Lindquist E."/>
            <person name="Lombard V."/>
            <person name="Lucas S."/>
            <person name="Lunden K."/>
            <person name="Morin E."/>
            <person name="Murat C."/>
            <person name="Park J."/>
            <person name="Raffaello T."/>
            <person name="Rouze P."/>
            <person name="Salamov A."/>
            <person name="Schmutz J."/>
            <person name="Solheim H."/>
            <person name="Stahlberg J."/>
            <person name="Velez H."/>
            <person name="de Vries R.P."/>
            <person name="Wiebenga A."/>
            <person name="Woodward S."/>
            <person name="Yakovlev I."/>
            <person name="Garbelotto M."/>
            <person name="Martin F."/>
            <person name="Grigoriev I.V."/>
            <person name="Stenlid J."/>
        </authorList>
    </citation>
    <scope>NUCLEOTIDE SEQUENCE [LARGE SCALE GENOMIC DNA]</scope>
    <source>
        <strain evidence="1 2">TC 32-1</strain>
    </source>
</reference>
<keyword evidence="2" id="KW-1185">Reference proteome</keyword>
<accession>W4JQ22</accession>
<organism evidence="1 2">
    <name type="scientific">Heterobasidion irregulare (strain TC 32-1)</name>
    <dbReference type="NCBI Taxonomy" id="747525"/>
    <lineage>
        <taxon>Eukaryota</taxon>
        <taxon>Fungi</taxon>
        <taxon>Dikarya</taxon>
        <taxon>Basidiomycota</taxon>
        <taxon>Agaricomycotina</taxon>
        <taxon>Agaricomycetes</taxon>
        <taxon>Russulales</taxon>
        <taxon>Bondarzewiaceae</taxon>
        <taxon>Heterobasidion</taxon>
        <taxon>Heterobasidion annosum species complex</taxon>
    </lineage>
</organism>
<name>W4JQ22_HETIT</name>
<evidence type="ECO:0000313" key="2">
    <source>
        <dbReference type="Proteomes" id="UP000030671"/>
    </source>
</evidence>
<dbReference type="Proteomes" id="UP000030671">
    <property type="component" value="Unassembled WGS sequence"/>
</dbReference>
<dbReference type="EMBL" id="KI925466">
    <property type="protein sequence ID" value="ETW75569.1"/>
    <property type="molecule type" value="Genomic_DNA"/>
</dbReference>
<dbReference type="HOGENOM" id="CLU_711857_0_0_1"/>
<dbReference type="GeneID" id="20671626"/>
<protein>
    <submittedName>
        <fullName evidence="1">Uncharacterized protein</fullName>
    </submittedName>
</protein>